<dbReference type="Pfam" id="PF01352">
    <property type="entry name" value="KRAB"/>
    <property type="match status" value="1"/>
</dbReference>
<dbReference type="Proteomes" id="UP000515140">
    <property type="component" value="Unplaced"/>
</dbReference>
<dbReference type="SMART" id="SM00349">
    <property type="entry name" value="KRAB"/>
    <property type="match status" value="1"/>
</dbReference>
<proteinExistence type="predicted"/>
<dbReference type="PANTHER" id="PTHR23232:SF163">
    <property type="entry name" value="ZINC FINGER PROTEIN 589"/>
    <property type="match status" value="1"/>
</dbReference>
<dbReference type="SUPFAM" id="SSF109640">
    <property type="entry name" value="KRAB domain (Kruppel-associated box)"/>
    <property type="match status" value="1"/>
</dbReference>
<accession>A0A6P5LLX3</accession>
<evidence type="ECO:0000259" key="1">
    <source>
        <dbReference type="PROSITE" id="PS50805"/>
    </source>
</evidence>
<dbReference type="RefSeq" id="XP_020859390.1">
    <property type="nucleotide sequence ID" value="XM_021003731.1"/>
</dbReference>
<evidence type="ECO:0000313" key="3">
    <source>
        <dbReference type="RefSeq" id="XP_020859390.1"/>
    </source>
</evidence>
<dbReference type="CDD" id="cd07765">
    <property type="entry name" value="KRAB_A-box"/>
    <property type="match status" value="1"/>
</dbReference>
<dbReference type="GO" id="GO:0006355">
    <property type="term" value="P:regulation of DNA-templated transcription"/>
    <property type="evidence" value="ECO:0007669"/>
    <property type="project" value="InterPro"/>
</dbReference>
<dbReference type="InterPro" id="IPR036051">
    <property type="entry name" value="KRAB_dom_sf"/>
</dbReference>
<organism evidence="2 3">
    <name type="scientific">Phascolarctos cinereus</name>
    <name type="common">Koala</name>
    <dbReference type="NCBI Taxonomy" id="38626"/>
    <lineage>
        <taxon>Eukaryota</taxon>
        <taxon>Metazoa</taxon>
        <taxon>Chordata</taxon>
        <taxon>Craniata</taxon>
        <taxon>Vertebrata</taxon>
        <taxon>Euteleostomi</taxon>
        <taxon>Mammalia</taxon>
        <taxon>Metatheria</taxon>
        <taxon>Diprotodontia</taxon>
        <taxon>Phascolarctidae</taxon>
        <taxon>Phascolarctos</taxon>
    </lineage>
</organism>
<reference evidence="3" key="1">
    <citation type="submission" date="2025-08" db="UniProtKB">
        <authorList>
            <consortium name="RefSeq"/>
        </authorList>
    </citation>
    <scope>IDENTIFICATION</scope>
    <source>
        <tissue evidence="3">Spleen</tissue>
    </source>
</reference>
<keyword evidence="2" id="KW-1185">Reference proteome</keyword>
<dbReference type="PANTHER" id="PTHR23232">
    <property type="entry name" value="KRAB DOMAIN C2H2 ZINC FINGER"/>
    <property type="match status" value="1"/>
</dbReference>
<feature type="domain" description="KRAB" evidence="1">
    <location>
        <begin position="4"/>
        <end position="95"/>
    </location>
</feature>
<name>A0A6P5LLX3_PHACI</name>
<dbReference type="AlphaFoldDB" id="A0A6P5LLX3"/>
<dbReference type="Gene3D" id="6.10.140.140">
    <property type="match status" value="1"/>
</dbReference>
<dbReference type="PROSITE" id="PS50805">
    <property type="entry name" value="KRAB"/>
    <property type="match status" value="1"/>
</dbReference>
<gene>
    <name evidence="3" type="primary">LOC110219951</name>
</gene>
<evidence type="ECO:0000313" key="2">
    <source>
        <dbReference type="Proteomes" id="UP000515140"/>
    </source>
</evidence>
<protein>
    <submittedName>
        <fullName evidence="3">Zinc finger protein 3-like isoform X2</fullName>
    </submittedName>
</protein>
<dbReference type="GeneID" id="110219951"/>
<sequence length="199" mass="23309">MDSVTFQDVAVEFTREEWCLLDFSQKVLYRDVMLEISQNLLSLDEETGPETKESTPKLRVSYDFSLKEIGRCGTKVEKKPDNWESHSGQLKITFRQTPSARRDDKCNNFDQRVQSQESTVFVRQRVLKQKSHNECDTTENGFRQYSELIQCRKITSVTGYSKSNEFEEHFNNQLELIHHHGKHTGMKALRVMNQRQPSV</sequence>
<dbReference type="InterPro" id="IPR050169">
    <property type="entry name" value="Krueppel_C2H2_ZnF"/>
</dbReference>
<dbReference type="InterPro" id="IPR001909">
    <property type="entry name" value="KRAB"/>
</dbReference>